<keyword evidence="6" id="KW-0970">Cilium biogenesis/degradation</keyword>
<keyword evidence="4" id="KW-0963">Cytoplasm</keyword>
<dbReference type="GO" id="GO:0005814">
    <property type="term" value="C:centriole"/>
    <property type="evidence" value="ECO:0007669"/>
    <property type="project" value="UniProtKB-SubCell"/>
</dbReference>
<dbReference type="GO" id="GO:0060271">
    <property type="term" value="P:cilium assembly"/>
    <property type="evidence" value="ECO:0007669"/>
    <property type="project" value="TreeGrafter"/>
</dbReference>
<evidence type="ECO:0000256" key="8">
    <source>
        <dbReference type="ARBA" id="ARBA00023212"/>
    </source>
</evidence>
<evidence type="ECO:0000256" key="4">
    <source>
        <dbReference type="ARBA" id="ARBA00022490"/>
    </source>
</evidence>
<dbReference type="PANTHER" id="PTHR34031">
    <property type="entry name" value="CENTROSOMAL PROTEIN OF 162 KDA"/>
    <property type="match status" value="1"/>
</dbReference>
<evidence type="ECO:0000313" key="11">
    <source>
        <dbReference type="Proteomes" id="UP000648187"/>
    </source>
</evidence>
<dbReference type="InterPro" id="IPR038774">
    <property type="entry name" value="CEP162-like"/>
</dbReference>
<name>A0A835GJQ3_SPOEX</name>
<evidence type="ECO:0000256" key="3">
    <source>
        <dbReference type="ARBA" id="ARBA00021406"/>
    </source>
</evidence>
<comment type="similarity">
    <text evidence="2">Belongs to the CEP162 family.</text>
</comment>
<dbReference type="Proteomes" id="UP000648187">
    <property type="component" value="Unassembled WGS sequence"/>
</dbReference>
<keyword evidence="7 9" id="KW-0175">Coiled coil</keyword>
<proteinExistence type="inferred from homology"/>
<protein>
    <recommendedName>
        <fullName evidence="3">Centrosomal protein of 162 kDa</fullName>
    </recommendedName>
</protein>
<keyword evidence="11" id="KW-1185">Reference proteome</keyword>
<sequence>MSVQDTVNIMAQSLVAITQDLGSNDNSISTKEFLQFEKTCEAYKDDDEEIKMIFNEIKKLSAINKPENVISEDIDDVDFILKRAEDIAQETETLLKNSPKSTAKSICSPNRSELNGIPQIKVTKPCETEKDVSEHKENNTKVNQYAKQNAKENTEIRRKPKLRPFSAGVIDSKKRETNKITKSVTNSPKKTANCKHENLLEELKDTTERAKSLELLNVQLNDDNKALRKKLEIVTEEKHVVDLKLAECEKFVGRLSKEYENRSTELKNIKENENRILADLQKERNDRKNLTIQHEKDLVIIHDLQRQVKEMEMILRRKHPDSVSALIVAAKSSTVEDNKKKTYCQIGTRTQRQRESFSGDTIDVTRKVWDMKQKYESHIIDVERQLMDDRKVNSELKSKLNKQNLVDSATQTITKSKHTVSTQTFIKPDRASSAVSRLSQNSALILNRLKEDSYLVATIKGLQSELTVKQRTIAKINRETEELRKNLRNLQKEKEVLLNLHPHKKTTNRSKSTENILARMNTEMEAELAEIRTQKEVLVQERNTLLDSLKRTNEEFILLKKKRIQDLHTLQLAHEKELMQMNHQVYPLQEEIKLLNKTVEILQERVRTTEEKLMRYQAGIKDDVLAGGDNNCNKNKRDR</sequence>
<evidence type="ECO:0000256" key="7">
    <source>
        <dbReference type="ARBA" id="ARBA00023054"/>
    </source>
</evidence>
<feature type="coiled-coil region" evidence="9">
    <location>
        <begin position="459"/>
        <end position="555"/>
    </location>
</feature>
<accession>A0A835GJQ3</accession>
<gene>
    <name evidence="10" type="ORF">HW555_004399</name>
</gene>
<dbReference type="AlphaFoldDB" id="A0A835GJQ3"/>
<dbReference type="PANTHER" id="PTHR34031:SF1">
    <property type="entry name" value="CENTROSOMAL PROTEIN OF 162 KDA"/>
    <property type="match status" value="1"/>
</dbReference>
<organism evidence="10 11">
    <name type="scientific">Spodoptera exigua</name>
    <name type="common">Beet armyworm</name>
    <name type="synonym">Noctua fulgens</name>
    <dbReference type="NCBI Taxonomy" id="7107"/>
    <lineage>
        <taxon>Eukaryota</taxon>
        <taxon>Metazoa</taxon>
        <taxon>Ecdysozoa</taxon>
        <taxon>Arthropoda</taxon>
        <taxon>Hexapoda</taxon>
        <taxon>Insecta</taxon>
        <taxon>Pterygota</taxon>
        <taxon>Neoptera</taxon>
        <taxon>Endopterygota</taxon>
        <taxon>Lepidoptera</taxon>
        <taxon>Glossata</taxon>
        <taxon>Ditrysia</taxon>
        <taxon>Noctuoidea</taxon>
        <taxon>Noctuidae</taxon>
        <taxon>Amphipyrinae</taxon>
        <taxon>Spodoptera</taxon>
    </lineage>
</organism>
<comment type="subcellular location">
    <subcellularLocation>
        <location evidence="1">Cytoplasm</location>
        <location evidence="1">Cytoskeleton</location>
        <location evidence="1">Microtubule organizing center</location>
        <location evidence="1">Centrosome</location>
        <location evidence="1">Centriole</location>
    </subcellularLocation>
</comment>
<keyword evidence="8" id="KW-0206">Cytoskeleton</keyword>
<evidence type="ECO:0000256" key="2">
    <source>
        <dbReference type="ARBA" id="ARBA00009485"/>
    </source>
</evidence>
<evidence type="ECO:0000256" key="6">
    <source>
        <dbReference type="ARBA" id="ARBA00022794"/>
    </source>
</evidence>
<evidence type="ECO:0000256" key="1">
    <source>
        <dbReference type="ARBA" id="ARBA00004114"/>
    </source>
</evidence>
<feature type="coiled-coil region" evidence="9">
    <location>
        <begin position="592"/>
        <end position="619"/>
    </location>
</feature>
<comment type="caution">
    <text evidence="10">The sequence shown here is derived from an EMBL/GenBank/DDBJ whole genome shotgun (WGS) entry which is preliminary data.</text>
</comment>
<dbReference type="GO" id="GO:0005879">
    <property type="term" value="C:axonemal microtubule"/>
    <property type="evidence" value="ECO:0007669"/>
    <property type="project" value="TreeGrafter"/>
</dbReference>
<dbReference type="EMBL" id="JACKWZ010000049">
    <property type="protein sequence ID" value="KAF9418879.1"/>
    <property type="molecule type" value="Genomic_DNA"/>
</dbReference>
<feature type="coiled-coil region" evidence="9">
    <location>
        <begin position="189"/>
        <end position="286"/>
    </location>
</feature>
<evidence type="ECO:0000256" key="5">
    <source>
        <dbReference type="ARBA" id="ARBA00022701"/>
    </source>
</evidence>
<evidence type="ECO:0000256" key="9">
    <source>
        <dbReference type="SAM" id="Coils"/>
    </source>
</evidence>
<evidence type="ECO:0000313" key="10">
    <source>
        <dbReference type="EMBL" id="KAF9418879.1"/>
    </source>
</evidence>
<reference evidence="10" key="1">
    <citation type="submission" date="2020-08" db="EMBL/GenBank/DDBJ databases">
        <title>Spodoptera exigua strain:BAW_Kor-Di-RS1 Genome sequencing and assembly.</title>
        <authorList>
            <person name="Kim J."/>
            <person name="Nam H.Y."/>
            <person name="Kwon M."/>
            <person name="Choi J.H."/>
            <person name="Cho S.R."/>
            <person name="Kim G.-H."/>
        </authorList>
    </citation>
    <scope>NUCLEOTIDE SEQUENCE</scope>
    <source>
        <strain evidence="10">BAW_Kor-Di-RS1</strain>
        <tissue evidence="10">Whole-body</tissue>
    </source>
</reference>
<keyword evidence="5" id="KW-0493">Microtubule</keyword>